<dbReference type="PANTHER" id="PTHR11139">
    <property type="entry name" value="ATAXIA TELANGIECTASIA MUTATED ATM -RELATED"/>
    <property type="match status" value="1"/>
</dbReference>
<dbReference type="VEuPathDB" id="FungiDB:I302_06651"/>
<dbReference type="SUPFAM" id="SSF48371">
    <property type="entry name" value="ARM repeat"/>
    <property type="match status" value="1"/>
</dbReference>
<evidence type="ECO:0000259" key="22">
    <source>
        <dbReference type="PROSITE" id="PS51190"/>
    </source>
</evidence>
<dbReference type="SMART" id="SM01343">
    <property type="entry name" value="FATC"/>
    <property type="match status" value="1"/>
</dbReference>
<dbReference type="Pfam" id="PF08064">
    <property type="entry name" value="UME"/>
    <property type="match status" value="1"/>
</dbReference>
<reference evidence="23" key="2">
    <citation type="submission" date="2014-01" db="EMBL/GenBank/DDBJ databases">
        <title>Evolution of pathogenesis and genome organization in the Tremellales.</title>
        <authorList>
            <person name="Cuomo C."/>
            <person name="Litvintseva A."/>
            <person name="Heitman J."/>
            <person name="Chen Y."/>
            <person name="Sun S."/>
            <person name="Springer D."/>
            <person name="Dromer F."/>
            <person name="Young S."/>
            <person name="Zeng Q."/>
            <person name="Chapman S."/>
            <person name="Gujja S."/>
            <person name="Saif S."/>
            <person name="Birren B."/>
        </authorList>
    </citation>
    <scope>NUCLEOTIDE SEQUENCE</scope>
    <source>
        <strain evidence="23">CBS 10118</strain>
    </source>
</reference>
<evidence type="ECO:0000256" key="3">
    <source>
        <dbReference type="ARBA" id="ARBA00012513"/>
    </source>
</evidence>
<evidence type="ECO:0000256" key="6">
    <source>
        <dbReference type="ARBA" id="ARBA00022679"/>
    </source>
</evidence>
<dbReference type="Pfam" id="PF02259">
    <property type="entry name" value="FAT"/>
    <property type="match status" value="1"/>
</dbReference>
<dbReference type="EC" id="2.7.11.1" evidence="3"/>
<feature type="domain" description="FATC" evidence="22">
    <location>
        <begin position="2208"/>
        <end position="2240"/>
    </location>
</feature>
<evidence type="ECO:0000256" key="4">
    <source>
        <dbReference type="ARBA" id="ARBA00021345"/>
    </source>
</evidence>
<feature type="domain" description="FAT" evidence="21">
    <location>
        <begin position="1268"/>
        <end position="1810"/>
    </location>
</feature>
<evidence type="ECO:0000256" key="12">
    <source>
        <dbReference type="ARBA" id="ARBA00023204"/>
    </source>
</evidence>
<dbReference type="PROSITE" id="PS50290">
    <property type="entry name" value="PI3_4_KINASE_3"/>
    <property type="match status" value="1"/>
</dbReference>
<dbReference type="PROSITE" id="PS51189">
    <property type="entry name" value="FAT"/>
    <property type="match status" value="1"/>
</dbReference>
<dbReference type="InterPro" id="IPR018936">
    <property type="entry name" value="PI3/4_kinase_CS"/>
</dbReference>
<keyword evidence="7" id="KW-0547">Nucleotide-binding</keyword>
<name>A0A1B9FY14_9TREE</name>
<accession>A0A1B9FY14</accession>
<dbReference type="InterPro" id="IPR012993">
    <property type="entry name" value="UME"/>
</dbReference>
<dbReference type="PROSITE" id="PS00916">
    <property type="entry name" value="PI3_4_KINASE_2"/>
    <property type="match status" value="1"/>
</dbReference>
<evidence type="ECO:0000256" key="5">
    <source>
        <dbReference type="ARBA" id="ARBA00022527"/>
    </source>
</evidence>
<dbReference type="Gene3D" id="3.30.1010.10">
    <property type="entry name" value="Phosphatidylinositol 3-kinase Catalytic Subunit, Chain A, domain 4"/>
    <property type="match status" value="1"/>
</dbReference>
<evidence type="ECO:0000313" key="23">
    <source>
        <dbReference type="EMBL" id="OCF23668.1"/>
    </source>
</evidence>
<evidence type="ECO:0000256" key="7">
    <source>
        <dbReference type="ARBA" id="ARBA00022741"/>
    </source>
</evidence>
<evidence type="ECO:0000259" key="21">
    <source>
        <dbReference type="PROSITE" id="PS51189"/>
    </source>
</evidence>
<keyword evidence="11" id="KW-0156">Chromatin regulator</keyword>
<dbReference type="Pfam" id="PF23593">
    <property type="entry name" value="HEAT_ATR"/>
    <property type="match status" value="1"/>
</dbReference>
<evidence type="ECO:0000256" key="19">
    <source>
        <dbReference type="ARBA" id="ARBA00048679"/>
    </source>
</evidence>
<comment type="similarity">
    <text evidence="2">Belongs to the PI3/PI4-kinase family. ATM subfamily.</text>
</comment>
<dbReference type="GO" id="GO:0005694">
    <property type="term" value="C:chromosome"/>
    <property type="evidence" value="ECO:0007669"/>
    <property type="project" value="TreeGrafter"/>
</dbReference>
<keyword evidence="12" id="KW-0234">DNA repair</keyword>
<dbReference type="InterPro" id="IPR057564">
    <property type="entry name" value="HEAT_ATR"/>
</dbReference>
<evidence type="ECO:0000256" key="2">
    <source>
        <dbReference type="ARBA" id="ARBA00010769"/>
    </source>
</evidence>
<dbReference type="Gene3D" id="1.10.1070.11">
    <property type="entry name" value="Phosphatidylinositol 3-/4-kinase, catalytic domain"/>
    <property type="match status" value="1"/>
</dbReference>
<dbReference type="InterPro" id="IPR014009">
    <property type="entry name" value="PIK_FAT"/>
</dbReference>
<dbReference type="PROSITE" id="PS51190">
    <property type="entry name" value="FATC"/>
    <property type="match status" value="1"/>
</dbReference>
<dbReference type="SMART" id="SM00802">
    <property type="entry name" value="UME"/>
    <property type="match status" value="1"/>
</dbReference>
<dbReference type="GO" id="GO:0005634">
    <property type="term" value="C:nucleus"/>
    <property type="evidence" value="ECO:0007669"/>
    <property type="project" value="UniProtKB-SubCell"/>
</dbReference>
<evidence type="ECO:0000256" key="15">
    <source>
        <dbReference type="ARBA" id="ARBA00029679"/>
    </source>
</evidence>
<evidence type="ECO:0000256" key="16">
    <source>
        <dbReference type="ARBA" id="ARBA00030459"/>
    </source>
</evidence>
<sequence length="2240" mass="251427">MTPDDIGDLGSATGQQLLENLIKEGLTPSGQDADPSKYRKLVQVLLQNCILKPITRNTPPNLQQAGYTLTILQRQTKLHPGLLYTTNAQDTTPFYHWLLPNLVQAAAQLTEDALYDDLLHSMVCALEAIGRNLSEEDVSWAKGSRRLGAVIGHMNAFCQDTLAGRKAVLFNNPDLPQTPITLIFLLSAVLQVRLSFSDALLSNASSLFSQTSRLVKTTPLQSRYVQAIKVSCTLSRPFGLIKGCLFISSLPNLTDKSWRRNIDEFYQSLSNADPELRLEVWWSIYLHCNDLDPQDEVDFAKICFLVSQISPNMTASTIRDVIPPVLSEQWKEVAQKDSKKAERLDKVLQLTNPTPSKKRKRSDDEERAAEMVREAITDFHPRDDVLTSLLERDDLHRLNEVASRLPCGLAGCFDHTAPISHPLPDTCFDLWLKMSKHNLSSFRSLALFVEHMSPRTIASGMQPSSRQAILEKVFKGLTSPERPIRILSGRIFSLLYAAQSEHPDQQIGTRNRLQYIERVARILNSSLVVRETSVSLLADLGRHSDGDHLCAILKLLIGQVGSKSGPLRSLAYTELLGLSKYHRKTPYTLISPFIKPISIILAEETTRSGDMLYDMMQFIGMTRKNFLETTLVHTVPALVLSRNDKALKEVANIVQQRLGVMLMDNISHILAQAFLLPRQTDAALSFLVGLLQNMTSTNPRAQPNISVSSLMTACIVDLVVMLIVELGDQTRSVRKNAEAALTRATKQQAGSEDIGAFLKPLMLGVISQLNDMLHDVQGKKTVDHKRKIIRSFGSLIRLVGDSMAGFSPQVTDDEQIMASLQSTLGVAELREETLKAWELFISTLRFSDVGPFVGRTTGALVANWYTFNPQEREIARKIINGIADNVKELSQYVDEVVGLDDIAELKDAAARLTARRRKAKIQEHISKVLDRTDSKNVAIATASTRELRSLLISRQEEVETLVRGDAFDPVMSRLMTSLLATATRDGDCQELRALSYECMGMIGALDPDRLGLVADSGTMTIAANFTENEESKDFALHLIRDLLVDAFRATNDTKHQTHLAYAIQELLKFCGFSPKILHSGEKVGPRTRDRWESIPKDQLETLTPLLESRFSISDGPIKSYTHPIYAVAPTYREWLQTWTTDLIGKVMSMAGDGPSTRDSKIIFGAFRGVLKNQDVTVAHHILPHLVLNVLLSGLPNYRIEISSEINAVLHEQVNPTGPADKRTLSAQVVFDLMDHLSKWLRLYRLGKSERPSQTKVIEEVLSDIDTELMANAALQSKAYARALRSFEERTVQLQNDKRDNADLQTYFERLHQIYSELDEPDGMEGVSAFVISPSLEHQIREHESTGRWTSAQSCWEVRLQQSPDNVSYHVGLLKCLRNLGHYADTLRTHIRGVLSRHPNWSTDLASFEAEAAWIIGDWATVKQIGASGPAIGQTLLALHEHRDLTSVLLNAREASGVNITAKQYGHAYESLLQLHLIREIEMIHSAKQHIESTPAGPNKQMLIQKTSQDLIKSLESRFNFTSPTFRVREAMLSVRRTAYHLINTPLLQPEIGDAWILSSKIARKAGYDQTAYSAVLQAKEIDAPFAFIQQAKLNRIHGGVYKALTDVDNALKPFLTKDVITDMAGNRDFSRERKLGKAVLLVAKWANETDRFERNNIIERYQEAVARAENVESPHYHLGHHYDSLSGGPEQMAAFNYYTCQQYSLALQHGVKYIYQTMPRMLTLWLDLGENKLTTKSKEMTAQLTKITAIMKQARNELPTYQFLTALPQIISRIVHPHPEVSALLKRIMASVIVKYPQQALWPTVGAMQSKRSERRQACTEVTNIAAAKVGLIKDAANFSSVLLRFTDDKVEDKVRQMSMSKDFNQVWTTRTKMILPLQDALTCELPTTADTVKSHNPFPNAPVSITGFDDRVDIMPSLQKPKKISFIGSDGNKYPFLCKPHDDLRKDARLMDLNSMINKLLKSASESRRRQLYVRTYAVMPLNEECGLLEWVANTNALKSILEKGYQRHGKKIYVWNKDKEDFGPLIKAFRDQVLPKYRPTVFNEWFLMTWPEPSAWLASRMAYGRTLAVMSMIGYVLGLGDRHGENILFDGLSGDTVHVDLNCLFDKGKTFEIPERVPFRLTHNMVDALGVTGVEGVFRKAAEITMAILRTNSDSLMSVLEAFVHDPLIEWIKSGRSKSERDIKASADRNLKPIKAKLRGVMEESTGQSVPSQVEALIKEATSPTNLSAMYIGWAPWL</sequence>
<dbReference type="InterPro" id="IPR003152">
    <property type="entry name" value="FATC_dom"/>
</dbReference>
<dbReference type="GO" id="GO:0005524">
    <property type="term" value="F:ATP binding"/>
    <property type="evidence" value="ECO:0007669"/>
    <property type="project" value="UniProtKB-KW"/>
</dbReference>
<dbReference type="InterPro" id="IPR036940">
    <property type="entry name" value="PI3/4_kinase_cat_sf"/>
</dbReference>
<dbReference type="SMART" id="SM00146">
    <property type="entry name" value="PI3Kc"/>
    <property type="match status" value="1"/>
</dbReference>
<organism evidence="23">
    <name type="scientific">Kwoniella bestiolae CBS 10118</name>
    <dbReference type="NCBI Taxonomy" id="1296100"/>
    <lineage>
        <taxon>Eukaryota</taxon>
        <taxon>Fungi</taxon>
        <taxon>Dikarya</taxon>
        <taxon>Basidiomycota</taxon>
        <taxon>Agaricomycotina</taxon>
        <taxon>Tremellomycetes</taxon>
        <taxon>Tremellales</taxon>
        <taxon>Cryptococcaceae</taxon>
        <taxon>Kwoniella</taxon>
    </lineage>
</organism>
<dbReference type="OrthoDB" id="381190at2759"/>
<evidence type="ECO:0000256" key="13">
    <source>
        <dbReference type="ARBA" id="ARBA00023242"/>
    </source>
</evidence>
<comment type="catalytic activity">
    <reaction evidence="19">
        <text>L-seryl-[protein] + ATP = O-phospho-L-seryl-[protein] + ADP + H(+)</text>
        <dbReference type="Rhea" id="RHEA:17989"/>
        <dbReference type="Rhea" id="RHEA-COMP:9863"/>
        <dbReference type="Rhea" id="RHEA-COMP:11604"/>
        <dbReference type="ChEBI" id="CHEBI:15378"/>
        <dbReference type="ChEBI" id="CHEBI:29999"/>
        <dbReference type="ChEBI" id="CHEBI:30616"/>
        <dbReference type="ChEBI" id="CHEBI:83421"/>
        <dbReference type="ChEBI" id="CHEBI:456216"/>
        <dbReference type="EC" id="2.7.11.1"/>
    </reaction>
</comment>
<dbReference type="PANTHER" id="PTHR11139:SF125">
    <property type="entry name" value="SERINE_THREONINE-PROTEIN KINASE MEC1"/>
    <property type="match status" value="1"/>
</dbReference>
<comment type="subcellular location">
    <subcellularLocation>
        <location evidence="1">Nucleus</location>
    </subcellularLocation>
</comment>
<dbReference type="InterPro" id="IPR003151">
    <property type="entry name" value="PIK-rel_kinase_FAT"/>
</dbReference>
<evidence type="ECO:0000256" key="11">
    <source>
        <dbReference type="ARBA" id="ARBA00022853"/>
    </source>
</evidence>
<evidence type="ECO:0000256" key="8">
    <source>
        <dbReference type="ARBA" id="ARBA00022763"/>
    </source>
</evidence>
<dbReference type="InterPro" id="IPR016024">
    <property type="entry name" value="ARM-type_fold"/>
</dbReference>
<dbReference type="InterPro" id="IPR050517">
    <property type="entry name" value="DDR_Repair_Kinase"/>
</dbReference>
<evidence type="ECO:0000256" key="17">
    <source>
        <dbReference type="ARBA" id="ARBA00033001"/>
    </source>
</evidence>
<keyword evidence="6" id="KW-0808">Transferase</keyword>
<dbReference type="Pfam" id="PF25385">
    <property type="entry name" value="HEAT_MEC1_N"/>
    <property type="match status" value="1"/>
</dbReference>
<dbReference type="STRING" id="1296100.A0A1B9FY14"/>
<keyword evidence="5" id="KW-0723">Serine/threonine-protein kinase</keyword>
<dbReference type="GO" id="GO:0006281">
    <property type="term" value="P:DNA repair"/>
    <property type="evidence" value="ECO:0007669"/>
    <property type="project" value="UniProtKB-KW"/>
</dbReference>
<dbReference type="Pfam" id="PF02260">
    <property type="entry name" value="FATC"/>
    <property type="match status" value="1"/>
</dbReference>
<keyword evidence="9" id="KW-0418">Kinase</keyword>
<feature type="domain" description="PI3K/PI4K catalytic" evidence="20">
    <location>
        <begin position="1909"/>
        <end position="2228"/>
    </location>
</feature>
<proteinExistence type="inferred from homology"/>
<dbReference type="GO" id="GO:0000077">
    <property type="term" value="P:DNA damage checkpoint signaling"/>
    <property type="evidence" value="ECO:0007669"/>
    <property type="project" value="TreeGrafter"/>
</dbReference>
<dbReference type="GO" id="GO:0000723">
    <property type="term" value="P:telomere maintenance"/>
    <property type="evidence" value="ECO:0007669"/>
    <property type="project" value="TreeGrafter"/>
</dbReference>
<dbReference type="Pfam" id="PF25030">
    <property type="entry name" value="M-HEAT_ATR"/>
    <property type="match status" value="1"/>
</dbReference>
<reference evidence="23" key="1">
    <citation type="submission" date="2013-07" db="EMBL/GenBank/DDBJ databases">
        <title>The Genome Sequence of Cryptococcus bestiolae CBS10118.</title>
        <authorList>
            <consortium name="The Broad Institute Genome Sequencing Platform"/>
            <person name="Cuomo C."/>
            <person name="Litvintseva A."/>
            <person name="Chen Y."/>
            <person name="Heitman J."/>
            <person name="Sun S."/>
            <person name="Springer D."/>
            <person name="Dromer F."/>
            <person name="Young S.K."/>
            <person name="Zeng Q."/>
            <person name="Gargeya S."/>
            <person name="Fitzgerald M."/>
            <person name="Abouelleil A."/>
            <person name="Alvarado L."/>
            <person name="Berlin A.M."/>
            <person name="Chapman S.B."/>
            <person name="Dewar J."/>
            <person name="Goldberg J."/>
            <person name="Griggs A."/>
            <person name="Gujja S."/>
            <person name="Hansen M."/>
            <person name="Howarth C."/>
            <person name="Imamovic A."/>
            <person name="Larimer J."/>
            <person name="McCowan C."/>
            <person name="Murphy C."/>
            <person name="Pearson M."/>
            <person name="Priest M."/>
            <person name="Roberts A."/>
            <person name="Saif S."/>
            <person name="Shea T."/>
            <person name="Sykes S."/>
            <person name="Wortman J."/>
            <person name="Nusbaum C."/>
            <person name="Birren B."/>
        </authorList>
    </citation>
    <scope>NUCLEOTIDE SEQUENCE [LARGE SCALE GENOMIC DNA]</scope>
    <source>
        <strain evidence="23">CBS 10118</strain>
    </source>
</reference>
<evidence type="ECO:0000256" key="9">
    <source>
        <dbReference type="ARBA" id="ARBA00022777"/>
    </source>
</evidence>
<dbReference type="SUPFAM" id="SSF56112">
    <property type="entry name" value="Protein kinase-like (PK-like)"/>
    <property type="match status" value="1"/>
</dbReference>
<dbReference type="InterPro" id="IPR058681">
    <property type="entry name" value="HEAT_MEC1_N"/>
</dbReference>
<dbReference type="InterPro" id="IPR011009">
    <property type="entry name" value="Kinase-like_dom_sf"/>
</dbReference>
<protein>
    <recommendedName>
        <fullName evidence="4">Serine/threonine-protein kinase MEC1</fullName>
        <ecNumber evidence="3">2.7.11.1</ecNumber>
    </recommendedName>
    <alternativeName>
        <fullName evidence="17">ATR homolog</fullName>
    </alternativeName>
    <alternativeName>
        <fullName evidence="16">DNA-damage checkpoint kinase MEC1</fullName>
    </alternativeName>
    <alternativeName>
        <fullName evidence="15">Mitosis entry checkpoint protein 1</fullName>
    </alternativeName>
</protein>
<evidence type="ECO:0000256" key="10">
    <source>
        <dbReference type="ARBA" id="ARBA00022840"/>
    </source>
</evidence>
<gene>
    <name evidence="23" type="ORF">I302_06651</name>
</gene>
<keyword evidence="13" id="KW-0539">Nucleus</keyword>
<evidence type="ECO:0000256" key="18">
    <source>
        <dbReference type="ARBA" id="ARBA00047899"/>
    </source>
</evidence>
<dbReference type="InterPro" id="IPR056802">
    <property type="entry name" value="ATR-like_M-HEAT"/>
</dbReference>
<dbReference type="InterPro" id="IPR000403">
    <property type="entry name" value="PI3/4_kinase_cat_dom"/>
</dbReference>
<evidence type="ECO:0000256" key="14">
    <source>
        <dbReference type="ARBA" id="ARBA00023254"/>
    </source>
</evidence>
<dbReference type="EMBL" id="KI894023">
    <property type="protein sequence ID" value="OCF23668.1"/>
    <property type="molecule type" value="Genomic_DNA"/>
</dbReference>
<evidence type="ECO:0000259" key="20">
    <source>
        <dbReference type="PROSITE" id="PS50290"/>
    </source>
</evidence>
<dbReference type="CDD" id="cd00892">
    <property type="entry name" value="PIKKc_ATR"/>
    <property type="match status" value="1"/>
</dbReference>
<comment type="catalytic activity">
    <reaction evidence="18">
        <text>L-threonyl-[protein] + ATP = O-phospho-L-threonyl-[protein] + ADP + H(+)</text>
        <dbReference type="Rhea" id="RHEA:46608"/>
        <dbReference type="Rhea" id="RHEA-COMP:11060"/>
        <dbReference type="Rhea" id="RHEA-COMP:11605"/>
        <dbReference type="ChEBI" id="CHEBI:15378"/>
        <dbReference type="ChEBI" id="CHEBI:30013"/>
        <dbReference type="ChEBI" id="CHEBI:30616"/>
        <dbReference type="ChEBI" id="CHEBI:61977"/>
        <dbReference type="ChEBI" id="CHEBI:456216"/>
        <dbReference type="EC" id="2.7.11.1"/>
    </reaction>
</comment>
<keyword evidence="14" id="KW-0469">Meiosis</keyword>
<dbReference type="GO" id="GO:0004674">
    <property type="term" value="F:protein serine/threonine kinase activity"/>
    <property type="evidence" value="ECO:0007669"/>
    <property type="project" value="UniProtKB-KW"/>
</dbReference>
<keyword evidence="8" id="KW-0227">DNA damage</keyword>
<evidence type="ECO:0000256" key="1">
    <source>
        <dbReference type="ARBA" id="ARBA00004123"/>
    </source>
</evidence>
<dbReference type="Pfam" id="PF00454">
    <property type="entry name" value="PI3_PI4_kinase"/>
    <property type="match status" value="1"/>
</dbReference>
<keyword evidence="10" id="KW-0067">ATP-binding</keyword>